<dbReference type="Gene3D" id="1.10.1200.10">
    <property type="entry name" value="ACP-like"/>
    <property type="match status" value="2"/>
</dbReference>
<dbReference type="PROSITE" id="PS00012">
    <property type="entry name" value="PHOSPHOPANTETHEINE"/>
    <property type="match status" value="2"/>
</dbReference>
<dbReference type="FunFam" id="3.30.300.30:FF:000010">
    <property type="entry name" value="Enterobactin synthetase component F"/>
    <property type="match status" value="1"/>
</dbReference>
<evidence type="ECO:0000256" key="4">
    <source>
        <dbReference type="ARBA" id="ARBA00022598"/>
    </source>
</evidence>
<dbReference type="InterPro" id="IPR020845">
    <property type="entry name" value="AMP-binding_CS"/>
</dbReference>
<dbReference type="Gene3D" id="3.30.559.10">
    <property type="entry name" value="Chloramphenicol acetyltransferase-like domain"/>
    <property type="match status" value="2"/>
</dbReference>
<dbReference type="RefSeq" id="WP_130918844.1">
    <property type="nucleotide sequence ID" value="NZ_LR215973.1"/>
</dbReference>
<dbReference type="PROSITE" id="PS50075">
    <property type="entry name" value="CARRIER"/>
    <property type="match status" value="2"/>
</dbReference>
<proteinExistence type="predicted"/>
<accession>A0A4U8W967</accession>
<dbReference type="SUPFAM" id="SSF52777">
    <property type="entry name" value="CoA-dependent acyltransferases"/>
    <property type="match status" value="4"/>
</dbReference>
<dbReference type="Gene3D" id="3.40.50.980">
    <property type="match status" value="2"/>
</dbReference>
<dbReference type="FunFam" id="3.40.50.12780:FF:000012">
    <property type="entry name" value="Non-ribosomal peptide synthetase"/>
    <property type="match status" value="1"/>
</dbReference>
<dbReference type="GO" id="GO:0072330">
    <property type="term" value="P:monocarboxylic acid biosynthetic process"/>
    <property type="evidence" value="ECO:0007669"/>
    <property type="project" value="UniProtKB-ARBA"/>
</dbReference>
<dbReference type="SUPFAM" id="SSF56801">
    <property type="entry name" value="Acetyl-CoA synthetase-like"/>
    <property type="match status" value="3"/>
</dbReference>
<dbReference type="SUPFAM" id="SSF47336">
    <property type="entry name" value="ACP-like"/>
    <property type="match status" value="2"/>
</dbReference>
<organism evidence="6 7">
    <name type="scientific">Nocardia cyriacigeorgica</name>
    <dbReference type="NCBI Taxonomy" id="135487"/>
    <lineage>
        <taxon>Bacteria</taxon>
        <taxon>Bacillati</taxon>
        <taxon>Actinomycetota</taxon>
        <taxon>Actinomycetes</taxon>
        <taxon>Mycobacteriales</taxon>
        <taxon>Nocardiaceae</taxon>
        <taxon>Nocardia</taxon>
    </lineage>
</organism>
<dbReference type="InterPro" id="IPR025110">
    <property type="entry name" value="AMP-bd_C"/>
</dbReference>
<dbReference type="Proteomes" id="UP000290439">
    <property type="component" value="Chromosome"/>
</dbReference>
<dbReference type="CDD" id="cd19540">
    <property type="entry name" value="LCL_NRPS-like"/>
    <property type="match status" value="2"/>
</dbReference>
<evidence type="ECO:0000259" key="5">
    <source>
        <dbReference type="PROSITE" id="PS50075"/>
    </source>
</evidence>
<dbReference type="GO" id="GO:0005829">
    <property type="term" value="C:cytosol"/>
    <property type="evidence" value="ECO:0007669"/>
    <property type="project" value="TreeGrafter"/>
</dbReference>
<evidence type="ECO:0000256" key="1">
    <source>
        <dbReference type="ARBA" id="ARBA00001957"/>
    </source>
</evidence>
<dbReference type="PANTHER" id="PTHR45527:SF14">
    <property type="entry name" value="PLIPASTATIN SYNTHASE SUBUNIT B"/>
    <property type="match status" value="1"/>
</dbReference>
<sequence length="2458" mass="261000">METARRSARGSRRRRSGSPLFGQLLTAAVESSATSVAIRFNPTGEPADERTLTYQELDQASSQVARELIDRGVGPGDVVAIGIARSLESVLAVWAVAKTGAAYVPVDPGYPADRINHIVSDSGAVIGLTTSAHRPVLGTGVYWVELDDPVVSERIAKRPSHPISYADRVRPLDERHPAYVIYTSGSTGRPKGVVVTHTGLAGLVAAEREHYGVTEDSRVLHVCSPNFDVSVLELLLAFTSGATLVIAPPSVFGGFELADLLRREQVTHMLITPGALESVDPAGLDDLEVVVVAGDKFGPELVGRWAGEHAFFNGYGPTEATILATSTPQMSPDGPITIGTAIPGVGAFVLDSRLRPVPAGVVGELYLSGPALAQGYLGRPGLTAERFVASPFGADTGNPGARLYRTGDLVRRTETGGPDGGVIEYLGRSDFQVKIRGFRIELGEIDNALTAHPDIDYAATLGKSLPSGATALVSYVLPRAGTTVDTGELVDFIGESLPGYMIPASIMVLDEIPLTPVGKLDRAALPEPIFAARAFRAPSTPVEEIVADVFAALLVSGEDTRVGADDDFFELGGNSLLAAQAAARIGAALDVRVPVQLLFEATTVAALAARVEQHSGSAAGRALTAVQRPERIPLSYAQQRMWFLNRFDPDSAVNNIPVAVRLSGRLDVDALRAAVRDLAERHEVLRTRYPEVDGEGYQLVLPTADPRAIPALTVEPATEAQVPELVAAAVTAGFDVTAAPPVRLRLLVLSETEHVLICVIHHIAGDGFSMGPLTRDLMAAYVDRTRGGAPEWPPLQVQYADFALWQREVLGAEDDPDSVLAQQIDYWRKELAALPEQLDLPADRPRPAVASNHGATLDFEIDADVHAALTRLAHQHNSTLFMVVHAALAALLARLSGTRDIAIGTPVAGRGEAALDDLIGMFVNTLVLRTEVDPGASFDELLAAVRQTDVQAFGHADVPFERLVELLDPVRSASRHPLFQVMLTFQNLAQTELELPGLKVAGVDLAVPLAKFDLQLALVENIDRHGAPQGMSAAFTYATDLFDAATVQDFADRFGRILAAAAADSSAIVGDVDVLAPGERDLVLREWNTPGVAIPEVTLVDLIQSQARRRPDADAIRYNGITLGFGELQRRANRVARALIAQGAGPETLVAVAMPRTEQLPVALLGVLTAGAGYLPIDTSYPAQRLEFMLGDARPTCILTTAAELDSVPAGDIPVVLVEDTERFADAPVTDADRIAPLRPNNLAYVIYTSGSTGVPKGVGVAHRNVVELFANTQLMFEFDETDVWTLFHSYAFDFSVWELWCALANGGAVVVVDYLTSRSPEQFRELLIREQVTVLNQTPSAFYQLAEADRAVHPDGEGKFALRYVIFGGEALDLRQLRRWYERHGGHDSAENSSPWLVNMYGITETTVHVSFLSVDEQLVDNPASVIGRALPGLEAVVLDDRLHPAPVGVAGEIYVAGAQLSRGYLGRPGLAATRFVANPFGAPGSRMYRTGDIGRWVGFGGRANLEYAGRSDQQVQLRGFRIELGEIEAALQRCAGVGQTVALVRSDEHTGDRLIGYVVPAADRAPGTELDPVALRTEVAEFLTGYMVPDAIVVLEALPLTPNGKLDRRALPAPEFSSGAAFRAPGSPVEQAVAEVFAGLLGAAEVGLDDDFFGLGGNSLLATRAVARINEALDADLAVRELFEAPTVAELAARIEPGAGGGAERPPLVRAERGDRAPLSLAQQRMWLLNQFDPASPAYNIPLAIRLSGSLDVPALRHAVADVLERHETLRTRYPAAAGDEVAYQEILPVSAALPGGLETVTTSDPISRITELMSTGFDVTEQVPVRALLLGNGADEYLLAMVVHHIAADGASMAPLARDLMTAYLARRGGNSPRWSPLEVQYADFAIWQRAVIGTDDDENSIAARQLAYWREQLDGLTGELELPLDRPRPAIPSMRGASTGFALSPEVHQALTRIAREHNSTLFMVVHAALAVLLSRLSGESDVAVGTPIAGRGERALDDLVGMFVNTLALRTRVDGGDSFAALVDQARETDLAAFANSDIPFERVAEVVAPGRATAHNPLFGTVLSFQNNEQPSLELPGLTVTALDAGAIAAKFDLQVNVDPRHEADGTPGELITVLTYATDLFDESTAQSFGRRFERILTAVASDPRTRIADIDILDAAERERMTAAPAPKPVQAEVAPTAGTALSQTLAATVEDDPDGPAVVSGSDVFTYQELDAKSSRLARVLIARGSGPGAGVALRLDRGVDAVVATWAVLKAGAAVVPFDGIGAATAAGLEVKVGITAGGAQAVAGIDWLVLDDASVSAEIAAESPRPVTYAHRTRALRGADLAYAGAVSVSYDDLAAASARFVAATELTFESRLFQHGGPDSFAAVLEAVAAGSQGASVVLVPGTGALTDELADEWVTHVLTDRAGLDVIDPRPLEDLRAVVIDGAAAVPAAWSAVATVLTLADLSRD</sequence>
<name>A0A4U8W967_9NOCA</name>
<dbReference type="GO" id="GO:0031177">
    <property type="term" value="F:phosphopantetheine binding"/>
    <property type="evidence" value="ECO:0007669"/>
    <property type="project" value="InterPro"/>
</dbReference>
<gene>
    <name evidence="6" type="primary">dhbF_6</name>
    <name evidence="6" type="ORF">NCTC10797_05093</name>
</gene>
<dbReference type="FunFam" id="1.10.1200.10:FF:000016">
    <property type="entry name" value="Non-ribosomal peptide synthase"/>
    <property type="match status" value="1"/>
</dbReference>
<dbReference type="NCBIfam" id="NF003417">
    <property type="entry name" value="PRK04813.1"/>
    <property type="match status" value="3"/>
</dbReference>
<dbReference type="Gene3D" id="3.40.50.12780">
    <property type="entry name" value="N-terminal domain of ligase-like"/>
    <property type="match status" value="2"/>
</dbReference>
<dbReference type="InterPro" id="IPR042099">
    <property type="entry name" value="ANL_N_sf"/>
</dbReference>
<feature type="domain" description="Carrier" evidence="5">
    <location>
        <begin position="540"/>
        <end position="615"/>
    </location>
</feature>
<dbReference type="InterPro" id="IPR023213">
    <property type="entry name" value="CAT-like_dom_sf"/>
</dbReference>
<evidence type="ECO:0000313" key="6">
    <source>
        <dbReference type="EMBL" id="VFB01275.1"/>
    </source>
</evidence>
<dbReference type="SMART" id="SM00823">
    <property type="entry name" value="PKS_PP"/>
    <property type="match status" value="2"/>
</dbReference>
<dbReference type="Pfam" id="PF00668">
    <property type="entry name" value="Condensation"/>
    <property type="match status" value="2"/>
</dbReference>
<dbReference type="GO" id="GO:0044550">
    <property type="term" value="P:secondary metabolite biosynthetic process"/>
    <property type="evidence" value="ECO:0007669"/>
    <property type="project" value="UniProtKB-ARBA"/>
</dbReference>
<dbReference type="GO" id="GO:0016874">
    <property type="term" value="F:ligase activity"/>
    <property type="evidence" value="ECO:0007669"/>
    <property type="project" value="UniProtKB-KW"/>
</dbReference>
<dbReference type="GO" id="GO:0043041">
    <property type="term" value="P:amino acid activation for nonribosomal peptide biosynthetic process"/>
    <property type="evidence" value="ECO:0007669"/>
    <property type="project" value="TreeGrafter"/>
</dbReference>
<evidence type="ECO:0000313" key="7">
    <source>
        <dbReference type="Proteomes" id="UP000290439"/>
    </source>
</evidence>
<dbReference type="InterPro" id="IPR010071">
    <property type="entry name" value="AA_adenyl_dom"/>
</dbReference>
<dbReference type="InterPro" id="IPR006162">
    <property type="entry name" value="Ppantetheine_attach_site"/>
</dbReference>
<keyword evidence="4" id="KW-0436">Ligase</keyword>
<dbReference type="InterPro" id="IPR045851">
    <property type="entry name" value="AMP-bd_C_sf"/>
</dbReference>
<dbReference type="InterPro" id="IPR000873">
    <property type="entry name" value="AMP-dep_synth/lig_dom"/>
</dbReference>
<keyword evidence="3" id="KW-0597">Phosphoprotein</keyword>
<feature type="domain" description="Carrier" evidence="5">
    <location>
        <begin position="1626"/>
        <end position="1701"/>
    </location>
</feature>
<dbReference type="Gene3D" id="3.30.559.30">
    <property type="entry name" value="Nonribosomal peptide synthetase, condensation domain"/>
    <property type="match status" value="2"/>
</dbReference>
<dbReference type="FunFam" id="3.40.50.980:FF:000001">
    <property type="entry name" value="Non-ribosomal peptide synthetase"/>
    <property type="match status" value="2"/>
</dbReference>
<evidence type="ECO:0000256" key="3">
    <source>
        <dbReference type="ARBA" id="ARBA00022553"/>
    </source>
</evidence>
<dbReference type="FunFam" id="3.40.50.980:FF:000002">
    <property type="entry name" value="Enterobactin synthetase component F"/>
    <property type="match status" value="1"/>
</dbReference>
<dbReference type="InterPro" id="IPR001242">
    <property type="entry name" value="Condensation_dom"/>
</dbReference>
<dbReference type="PANTHER" id="PTHR45527">
    <property type="entry name" value="NONRIBOSOMAL PEPTIDE SYNTHETASE"/>
    <property type="match status" value="1"/>
</dbReference>
<dbReference type="UniPathway" id="UPA00011"/>
<protein>
    <submittedName>
        <fullName evidence="6">Dimodular nonribosomal peptide synthase</fullName>
    </submittedName>
</protein>
<dbReference type="InterPro" id="IPR020806">
    <property type="entry name" value="PKS_PP-bd"/>
</dbReference>
<dbReference type="EMBL" id="LR215973">
    <property type="protein sequence ID" value="VFB01275.1"/>
    <property type="molecule type" value="Genomic_DNA"/>
</dbReference>
<dbReference type="InterPro" id="IPR036736">
    <property type="entry name" value="ACP-like_sf"/>
</dbReference>
<comment type="cofactor">
    <cofactor evidence="1">
        <name>pantetheine 4'-phosphate</name>
        <dbReference type="ChEBI" id="CHEBI:47942"/>
    </cofactor>
</comment>
<keyword evidence="2" id="KW-0596">Phosphopantetheine</keyword>
<dbReference type="Pfam" id="PF00550">
    <property type="entry name" value="PP-binding"/>
    <property type="match status" value="2"/>
</dbReference>
<dbReference type="GO" id="GO:0008610">
    <property type="term" value="P:lipid biosynthetic process"/>
    <property type="evidence" value="ECO:0007669"/>
    <property type="project" value="UniProtKB-ARBA"/>
</dbReference>
<dbReference type="InterPro" id="IPR009081">
    <property type="entry name" value="PP-bd_ACP"/>
</dbReference>
<dbReference type="CDD" id="cd17643">
    <property type="entry name" value="A_NRPS_Cytc1-like"/>
    <property type="match status" value="1"/>
</dbReference>
<reference evidence="6 7" key="1">
    <citation type="submission" date="2019-02" db="EMBL/GenBank/DDBJ databases">
        <authorList>
            <consortium name="Pathogen Informatics"/>
        </authorList>
    </citation>
    <scope>NUCLEOTIDE SEQUENCE [LARGE SCALE GENOMIC DNA]</scope>
    <source>
        <strain evidence="6 7">3012STDY6756504</strain>
    </source>
</reference>
<dbReference type="NCBIfam" id="TIGR01733">
    <property type="entry name" value="AA-adenyl-dom"/>
    <property type="match status" value="2"/>
</dbReference>
<dbReference type="Pfam" id="PF00501">
    <property type="entry name" value="AMP-binding"/>
    <property type="match status" value="3"/>
</dbReference>
<dbReference type="Gene3D" id="3.30.300.30">
    <property type="match status" value="2"/>
</dbReference>
<evidence type="ECO:0000256" key="2">
    <source>
        <dbReference type="ARBA" id="ARBA00022450"/>
    </source>
</evidence>
<dbReference type="Pfam" id="PF13193">
    <property type="entry name" value="AMP-binding_C"/>
    <property type="match status" value="2"/>
</dbReference>
<dbReference type="PROSITE" id="PS00455">
    <property type="entry name" value="AMP_BINDING"/>
    <property type="match status" value="2"/>
</dbReference>
<dbReference type="Gene3D" id="2.30.38.10">
    <property type="entry name" value="Luciferase, Domain 3"/>
    <property type="match status" value="1"/>
</dbReference>
<dbReference type="FunFam" id="3.30.559.30:FF:000001">
    <property type="entry name" value="Non-ribosomal peptide synthetase"/>
    <property type="match status" value="1"/>
</dbReference>